<dbReference type="PROSITE" id="PS50931">
    <property type="entry name" value="HTH_LYSR"/>
    <property type="match status" value="1"/>
</dbReference>
<proteinExistence type="inferred from homology"/>
<dbReference type="PANTHER" id="PTHR30126">
    <property type="entry name" value="HTH-TYPE TRANSCRIPTIONAL REGULATOR"/>
    <property type="match status" value="1"/>
</dbReference>
<dbReference type="GO" id="GO:0000976">
    <property type="term" value="F:transcription cis-regulatory region binding"/>
    <property type="evidence" value="ECO:0007669"/>
    <property type="project" value="TreeGrafter"/>
</dbReference>
<keyword evidence="3" id="KW-0238">DNA-binding</keyword>
<evidence type="ECO:0000256" key="4">
    <source>
        <dbReference type="ARBA" id="ARBA00023163"/>
    </source>
</evidence>
<dbReference type="InterPro" id="IPR036388">
    <property type="entry name" value="WH-like_DNA-bd_sf"/>
</dbReference>
<evidence type="ECO:0000313" key="6">
    <source>
        <dbReference type="EMBL" id="VAW57017.1"/>
    </source>
</evidence>
<dbReference type="GO" id="GO:0003700">
    <property type="term" value="F:DNA-binding transcription factor activity"/>
    <property type="evidence" value="ECO:0007669"/>
    <property type="project" value="InterPro"/>
</dbReference>
<evidence type="ECO:0000256" key="1">
    <source>
        <dbReference type="ARBA" id="ARBA00009437"/>
    </source>
</evidence>
<name>A0A3B0X288_9ZZZZ</name>
<evidence type="ECO:0000256" key="2">
    <source>
        <dbReference type="ARBA" id="ARBA00023015"/>
    </source>
</evidence>
<protein>
    <submittedName>
        <fullName evidence="6">Transcriptional regulator, LysR family</fullName>
    </submittedName>
</protein>
<feature type="domain" description="HTH lysR-type" evidence="5">
    <location>
        <begin position="3"/>
        <end position="60"/>
    </location>
</feature>
<sequence length="305" mass="34353">MHLTLQQLRLFESVSRLGSYTRAAEELFLTQPAVSIQVKRLEAQAGIALFEKIGKKTFPTAAGKIMYSACIDILSRVDELKNSFEELKGEVKGSLQLSVVTTSKYFLPNLLGVFLQQYPEVEPKLKFTNRARVIERLMNNDDDFVVMGQIPEDGNLEAYPFLTNILGIVAPADHPLANKKNITIKDLANQRFLIRESGSGTRYVFDKLLQEHGVKIEPYMELGSSEALKQAVMAGLGIAVLSLHSVQLERDVNKLTVLSVEGFPLKRRWYAVHLKGRKLSLVARTFLDFILNESHRILGIEYDET</sequence>
<evidence type="ECO:0000259" key="5">
    <source>
        <dbReference type="PROSITE" id="PS50931"/>
    </source>
</evidence>
<dbReference type="SUPFAM" id="SSF53850">
    <property type="entry name" value="Periplasmic binding protein-like II"/>
    <property type="match status" value="1"/>
</dbReference>
<keyword evidence="2" id="KW-0805">Transcription regulation</keyword>
<dbReference type="Gene3D" id="3.40.190.290">
    <property type="match status" value="1"/>
</dbReference>
<reference evidence="6" key="1">
    <citation type="submission" date="2018-06" db="EMBL/GenBank/DDBJ databases">
        <authorList>
            <person name="Zhirakovskaya E."/>
        </authorList>
    </citation>
    <scope>NUCLEOTIDE SEQUENCE</scope>
</reference>
<accession>A0A3B0X288</accession>
<evidence type="ECO:0000256" key="3">
    <source>
        <dbReference type="ARBA" id="ARBA00023125"/>
    </source>
</evidence>
<keyword evidence="4" id="KW-0804">Transcription</keyword>
<dbReference type="Pfam" id="PF03466">
    <property type="entry name" value="LysR_substrate"/>
    <property type="match status" value="1"/>
</dbReference>
<dbReference type="CDD" id="cd08419">
    <property type="entry name" value="PBP2_CbbR_RubisCO_like"/>
    <property type="match status" value="1"/>
</dbReference>
<dbReference type="PANTHER" id="PTHR30126:SF5">
    <property type="entry name" value="HTH-TYPE TRANSCRIPTIONAL ACTIVATOR CMPR"/>
    <property type="match status" value="1"/>
</dbReference>
<dbReference type="PRINTS" id="PR00039">
    <property type="entry name" value="HTHLYSR"/>
</dbReference>
<dbReference type="Gene3D" id="1.10.10.10">
    <property type="entry name" value="Winged helix-like DNA-binding domain superfamily/Winged helix DNA-binding domain"/>
    <property type="match status" value="1"/>
</dbReference>
<dbReference type="EMBL" id="UOFF01000317">
    <property type="protein sequence ID" value="VAW57017.1"/>
    <property type="molecule type" value="Genomic_DNA"/>
</dbReference>
<dbReference type="InterPro" id="IPR036390">
    <property type="entry name" value="WH_DNA-bd_sf"/>
</dbReference>
<dbReference type="Pfam" id="PF00126">
    <property type="entry name" value="HTH_1"/>
    <property type="match status" value="1"/>
</dbReference>
<dbReference type="AlphaFoldDB" id="A0A3B0X288"/>
<dbReference type="InterPro" id="IPR005119">
    <property type="entry name" value="LysR_subst-bd"/>
</dbReference>
<organism evidence="6">
    <name type="scientific">hydrothermal vent metagenome</name>
    <dbReference type="NCBI Taxonomy" id="652676"/>
    <lineage>
        <taxon>unclassified sequences</taxon>
        <taxon>metagenomes</taxon>
        <taxon>ecological metagenomes</taxon>
    </lineage>
</organism>
<dbReference type="SUPFAM" id="SSF46785">
    <property type="entry name" value="Winged helix' DNA-binding domain"/>
    <property type="match status" value="1"/>
</dbReference>
<comment type="similarity">
    <text evidence="1">Belongs to the LysR transcriptional regulatory family.</text>
</comment>
<dbReference type="InterPro" id="IPR000847">
    <property type="entry name" value="LysR_HTH_N"/>
</dbReference>
<gene>
    <name evidence="6" type="ORF">MNBD_GAMMA07-2299</name>
</gene>